<keyword evidence="15" id="KW-1185">Reference proteome</keyword>
<dbReference type="Gene3D" id="1.10.287.770">
    <property type="entry name" value="YojJ-like"/>
    <property type="match status" value="1"/>
</dbReference>
<reference evidence="14" key="1">
    <citation type="submission" date="2022-11" db="UniProtKB">
        <authorList>
            <consortium name="EnsemblMetazoa"/>
        </authorList>
    </citation>
    <scope>IDENTIFICATION</scope>
</reference>
<evidence type="ECO:0000256" key="4">
    <source>
        <dbReference type="ARBA" id="ARBA00022692"/>
    </source>
</evidence>
<dbReference type="GeneID" id="119745948"/>
<dbReference type="OrthoDB" id="6021021at2759"/>
<dbReference type="EnsemblMetazoa" id="XM_038222660.1">
    <property type="protein sequence ID" value="XP_038078588.1"/>
    <property type="gene ID" value="LOC119745948"/>
</dbReference>
<keyword evidence="5 13" id="KW-1133">Transmembrane helix</keyword>
<keyword evidence="7 11" id="KW-0406">Ion transport</keyword>
<evidence type="ECO:0000256" key="7">
    <source>
        <dbReference type="ARBA" id="ARBA00023065"/>
    </source>
</evidence>
<evidence type="ECO:0000256" key="3">
    <source>
        <dbReference type="ARBA" id="ARBA00022461"/>
    </source>
</evidence>
<dbReference type="PANTHER" id="PTHR11690">
    <property type="entry name" value="AMILORIDE-SENSITIVE SODIUM CHANNEL-RELATED"/>
    <property type="match status" value="1"/>
</dbReference>
<dbReference type="Gene3D" id="2.60.470.10">
    <property type="entry name" value="Acid-sensing ion channels like domains"/>
    <property type="match status" value="1"/>
</dbReference>
<evidence type="ECO:0000256" key="12">
    <source>
        <dbReference type="SAM" id="MobiDB-lite"/>
    </source>
</evidence>
<comment type="subcellular location">
    <subcellularLocation>
        <location evidence="1">Membrane</location>
        <topology evidence="1">Multi-pass membrane protein</topology>
    </subcellularLocation>
</comment>
<protein>
    <submittedName>
        <fullName evidence="14">Uncharacterized protein</fullName>
    </submittedName>
</protein>
<dbReference type="AlphaFoldDB" id="A0A914BQK8"/>
<evidence type="ECO:0000313" key="14">
    <source>
        <dbReference type="EnsemblMetazoa" id="XP_038078588.1"/>
    </source>
</evidence>
<keyword evidence="10 11" id="KW-0407">Ion channel</keyword>
<evidence type="ECO:0000256" key="6">
    <source>
        <dbReference type="ARBA" id="ARBA00023053"/>
    </source>
</evidence>
<accession>A0A914BQK8</accession>
<keyword evidence="2 11" id="KW-0813">Transport</keyword>
<dbReference type="Pfam" id="PF00858">
    <property type="entry name" value="ASC"/>
    <property type="match status" value="1"/>
</dbReference>
<proteinExistence type="inferred from homology"/>
<evidence type="ECO:0000256" key="1">
    <source>
        <dbReference type="ARBA" id="ARBA00004141"/>
    </source>
</evidence>
<dbReference type="GO" id="GO:0005886">
    <property type="term" value="C:plasma membrane"/>
    <property type="evidence" value="ECO:0007669"/>
    <property type="project" value="TreeGrafter"/>
</dbReference>
<feature type="transmembrane region" description="Helical" evidence="13">
    <location>
        <begin position="137"/>
        <end position="158"/>
    </location>
</feature>
<name>A0A914BQK8_PATMI</name>
<keyword evidence="4 11" id="KW-0812">Transmembrane</keyword>
<keyword evidence="6" id="KW-0915">Sodium</keyword>
<evidence type="ECO:0000256" key="13">
    <source>
        <dbReference type="SAM" id="Phobius"/>
    </source>
</evidence>
<dbReference type="PANTHER" id="PTHR11690:SF248">
    <property type="entry name" value="PICKPOCKET 17, ISOFORM A"/>
    <property type="match status" value="1"/>
</dbReference>
<evidence type="ECO:0000256" key="11">
    <source>
        <dbReference type="RuleBase" id="RU000679"/>
    </source>
</evidence>
<keyword evidence="3 11" id="KW-0894">Sodium channel</keyword>
<dbReference type="OMA" id="PCHARDF"/>
<dbReference type="InterPro" id="IPR001873">
    <property type="entry name" value="ENaC"/>
</dbReference>
<evidence type="ECO:0000256" key="9">
    <source>
        <dbReference type="ARBA" id="ARBA00023201"/>
    </source>
</evidence>
<evidence type="ECO:0000256" key="10">
    <source>
        <dbReference type="ARBA" id="ARBA00023303"/>
    </source>
</evidence>
<sequence length="558" mass="63717">MYRSEAASPERWPASETNDHHASNEQLQNSVEWSAGREQQSTHNTTVPVPPTAAVMLRRSSKTRPFKRGPSLIELEGKGNDWDRIPEEQQQHRTDLTDEELLAKTSLAQTLVASLLENTGAHGIPNIKRAPNNFRKIFWTALFLTGVAMFIWQTSWLVTRYYSYGVDTKMEISSDRMVEFPAVTICNLNPIKSDFLEDLVDQGVPLPPSLTRPKRGYGDDSEEEEFDDRFEMLGDAVELVAAFRYNDRRASGHLLRDMLLRCAFQGKPCHARDFTFFYHYLYGNCYIFNAGPDPNTTTPRYFVTRAGPLYGLTLELYIEQDQYMENVQPAAGARVVVHARHDMPFPDDEGVSVSPGQETFIGFKRTNFTRLNYPYTNCTLVADGNATIFNVPLPHVRYSQRACENDCYYQNLTKECGCADVRFRYDDDVPLCSNTTQEDCKNSVEMKYLAGNLDCTCTPPCRELQYNFVTGQARWPNEKYKPFLQDSIGNFSADLEQDRDRDGDPNFLEKNVLKLNVYYDRLEYTTIYQEKAYDEIALLSDMGGNVGLWLGLSVLTSV</sequence>
<comment type="similarity">
    <text evidence="11">Belongs to the amiloride-sensitive sodium channel (TC 1.A.6) family.</text>
</comment>
<evidence type="ECO:0000256" key="8">
    <source>
        <dbReference type="ARBA" id="ARBA00023136"/>
    </source>
</evidence>
<organism evidence="14 15">
    <name type="scientific">Patiria miniata</name>
    <name type="common">Bat star</name>
    <name type="synonym">Asterina miniata</name>
    <dbReference type="NCBI Taxonomy" id="46514"/>
    <lineage>
        <taxon>Eukaryota</taxon>
        <taxon>Metazoa</taxon>
        <taxon>Echinodermata</taxon>
        <taxon>Eleutherozoa</taxon>
        <taxon>Asterozoa</taxon>
        <taxon>Asteroidea</taxon>
        <taxon>Valvatacea</taxon>
        <taxon>Valvatida</taxon>
        <taxon>Asterinidae</taxon>
        <taxon>Patiria</taxon>
    </lineage>
</organism>
<dbReference type="Proteomes" id="UP000887568">
    <property type="component" value="Unplaced"/>
</dbReference>
<dbReference type="PRINTS" id="PR01078">
    <property type="entry name" value="AMINACHANNEL"/>
</dbReference>
<evidence type="ECO:0000313" key="15">
    <source>
        <dbReference type="Proteomes" id="UP000887568"/>
    </source>
</evidence>
<feature type="region of interest" description="Disordered" evidence="12">
    <location>
        <begin position="1"/>
        <end position="50"/>
    </location>
</feature>
<evidence type="ECO:0000256" key="2">
    <source>
        <dbReference type="ARBA" id="ARBA00022448"/>
    </source>
</evidence>
<keyword evidence="9 11" id="KW-0739">Sodium transport</keyword>
<evidence type="ECO:0000256" key="5">
    <source>
        <dbReference type="ARBA" id="ARBA00022989"/>
    </source>
</evidence>
<dbReference type="GO" id="GO:0015280">
    <property type="term" value="F:ligand-gated sodium channel activity"/>
    <property type="evidence" value="ECO:0007669"/>
    <property type="project" value="TreeGrafter"/>
</dbReference>
<keyword evidence="8 13" id="KW-0472">Membrane</keyword>
<feature type="compositionally biased region" description="Polar residues" evidence="12">
    <location>
        <begin position="24"/>
        <end position="47"/>
    </location>
</feature>
<dbReference type="RefSeq" id="XP_038078588.1">
    <property type="nucleotide sequence ID" value="XM_038222660.1"/>
</dbReference>